<evidence type="ECO:0000313" key="3">
    <source>
        <dbReference type="Proteomes" id="UP000299102"/>
    </source>
</evidence>
<proteinExistence type="predicted"/>
<dbReference type="Proteomes" id="UP000299102">
    <property type="component" value="Unassembled WGS sequence"/>
</dbReference>
<evidence type="ECO:0000256" key="1">
    <source>
        <dbReference type="SAM" id="MobiDB-lite"/>
    </source>
</evidence>
<name>A0A4C1XPJ5_EUMVA</name>
<reference evidence="2 3" key="1">
    <citation type="journal article" date="2019" name="Commun. Biol.">
        <title>The bagworm genome reveals a unique fibroin gene that provides high tensile strength.</title>
        <authorList>
            <person name="Kono N."/>
            <person name="Nakamura H."/>
            <person name="Ohtoshi R."/>
            <person name="Tomita M."/>
            <person name="Numata K."/>
            <person name="Arakawa K."/>
        </authorList>
    </citation>
    <scope>NUCLEOTIDE SEQUENCE [LARGE SCALE GENOMIC DNA]</scope>
</reference>
<accession>A0A4C1XPJ5</accession>
<protein>
    <submittedName>
        <fullName evidence="2">Uncharacterized protein</fullName>
    </submittedName>
</protein>
<sequence length="109" mass="12162">MKKNIKIIARQKVTKSSLARTTGRGPRRVSRQSGRAGAEDRATREASGKHRGRPWSGGPSGRPHPCARAPRPARMTDNLPKSGKVTPPTYLQHYVLNKYCILIDFRRST</sequence>
<feature type="region of interest" description="Disordered" evidence="1">
    <location>
        <begin position="1"/>
        <end position="87"/>
    </location>
</feature>
<organism evidence="2 3">
    <name type="scientific">Eumeta variegata</name>
    <name type="common">Bagworm moth</name>
    <name type="synonym">Eumeta japonica</name>
    <dbReference type="NCBI Taxonomy" id="151549"/>
    <lineage>
        <taxon>Eukaryota</taxon>
        <taxon>Metazoa</taxon>
        <taxon>Ecdysozoa</taxon>
        <taxon>Arthropoda</taxon>
        <taxon>Hexapoda</taxon>
        <taxon>Insecta</taxon>
        <taxon>Pterygota</taxon>
        <taxon>Neoptera</taxon>
        <taxon>Endopterygota</taxon>
        <taxon>Lepidoptera</taxon>
        <taxon>Glossata</taxon>
        <taxon>Ditrysia</taxon>
        <taxon>Tineoidea</taxon>
        <taxon>Psychidae</taxon>
        <taxon>Oiketicinae</taxon>
        <taxon>Eumeta</taxon>
    </lineage>
</organism>
<keyword evidence="3" id="KW-1185">Reference proteome</keyword>
<dbReference type="EMBL" id="BGZK01000937">
    <property type="protein sequence ID" value="GBP65741.1"/>
    <property type="molecule type" value="Genomic_DNA"/>
</dbReference>
<feature type="compositionally biased region" description="Basic and acidic residues" evidence="1">
    <location>
        <begin position="37"/>
        <end position="48"/>
    </location>
</feature>
<feature type="compositionally biased region" description="Low complexity" evidence="1">
    <location>
        <begin position="54"/>
        <end position="73"/>
    </location>
</feature>
<comment type="caution">
    <text evidence="2">The sequence shown here is derived from an EMBL/GenBank/DDBJ whole genome shotgun (WGS) entry which is preliminary data.</text>
</comment>
<gene>
    <name evidence="2" type="ORF">EVAR_48444_1</name>
</gene>
<dbReference type="AlphaFoldDB" id="A0A4C1XPJ5"/>
<evidence type="ECO:0000313" key="2">
    <source>
        <dbReference type="EMBL" id="GBP65741.1"/>
    </source>
</evidence>